<dbReference type="InterPro" id="IPR046528">
    <property type="entry name" value="DUF6593"/>
</dbReference>
<sequence length="267" mass="29921">MDLVLSSVHPYNTTYSTIQGVNHGPPIFIAKSGRFMGKRHVTIEHLVNGFAGSDPFAEIKLHFSLFGNSDEVLVRGRQIQVLDHGWGWKSVKFAAVDGRIYKWKLDGMRDRHANLEVEGRVAAVYDGGSMHLFSANEPPTLRIYPEGLAFVEDIITTLAYIVKRRDVTKAAAAAAAGKAFAVIWRSQCRELLQSYSAARALGSLSNEYIYFATGSRSYSLPKTENNGNSRSRCLNKRDHVKLPARHTWSPTRTHNEPSKEFIAEREQ</sequence>
<evidence type="ECO:0000313" key="4">
    <source>
        <dbReference type="Proteomes" id="UP000799118"/>
    </source>
</evidence>
<accession>A0A6A4IMU0</accession>
<evidence type="ECO:0000256" key="1">
    <source>
        <dbReference type="SAM" id="MobiDB-lite"/>
    </source>
</evidence>
<dbReference type="EMBL" id="ML769387">
    <property type="protein sequence ID" value="KAE9409754.1"/>
    <property type="molecule type" value="Genomic_DNA"/>
</dbReference>
<organism evidence="3 4">
    <name type="scientific">Gymnopus androsaceus JB14</name>
    <dbReference type="NCBI Taxonomy" id="1447944"/>
    <lineage>
        <taxon>Eukaryota</taxon>
        <taxon>Fungi</taxon>
        <taxon>Dikarya</taxon>
        <taxon>Basidiomycota</taxon>
        <taxon>Agaricomycotina</taxon>
        <taxon>Agaricomycetes</taxon>
        <taxon>Agaricomycetidae</taxon>
        <taxon>Agaricales</taxon>
        <taxon>Marasmiineae</taxon>
        <taxon>Omphalotaceae</taxon>
        <taxon>Gymnopus</taxon>
    </lineage>
</organism>
<feature type="domain" description="DUF6593" evidence="2">
    <location>
        <begin position="10"/>
        <end position="165"/>
    </location>
</feature>
<dbReference type="OrthoDB" id="3021178at2759"/>
<feature type="compositionally biased region" description="Basic and acidic residues" evidence="1">
    <location>
        <begin position="253"/>
        <end position="267"/>
    </location>
</feature>
<dbReference type="Pfam" id="PF20236">
    <property type="entry name" value="DUF6593"/>
    <property type="match status" value="1"/>
</dbReference>
<proteinExistence type="predicted"/>
<dbReference type="AlphaFoldDB" id="A0A6A4IMU0"/>
<evidence type="ECO:0000259" key="2">
    <source>
        <dbReference type="Pfam" id="PF20236"/>
    </source>
</evidence>
<protein>
    <recommendedName>
        <fullName evidence="2">DUF6593 domain-containing protein</fullName>
    </recommendedName>
</protein>
<keyword evidence="4" id="KW-1185">Reference proteome</keyword>
<name>A0A6A4IMU0_9AGAR</name>
<evidence type="ECO:0000313" key="3">
    <source>
        <dbReference type="EMBL" id="KAE9409754.1"/>
    </source>
</evidence>
<gene>
    <name evidence="3" type="ORF">BT96DRAFT_1012674</name>
</gene>
<feature type="region of interest" description="Disordered" evidence="1">
    <location>
        <begin position="247"/>
        <end position="267"/>
    </location>
</feature>
<reference evidence="3" key="1">
    <citation type="journal article" date="2019" name="Environ. Microbiol.">
        <title>Fungal ecological strategies reflected in gene transcription - a case study of two litter decomposers.</title>
        <authorList>
            <person name="Barbi F."/>
            <person name="Kohler A."/>
            <person name="Barry K."/>
            <person name="Baskaran P."/>
            <person name="Daum C."/>
            <person name="Fauchery L."/>
            <person name="Ihrmark K."/>
            <person name="Kuo A."/>
            <person name="LaButti K."/>
            <person name="Lipzen A."/>
            <person name="Morin E."/>
            <person name="Grigoriev I.V."/>
            <person name="Henrissat B."/>
            <person name="Lindahl B."/>
            <person name="Martin F."/>
        </authorList>
    </citation>
    <scope>NUCLEOTIDE SEQUENCE</scope>
    <source>
        <strain evidence="3">JB14</strain>
    </source>
</reference>
<dbReference type="Proteomes" id="UP000799118">
    <property type="component" value="Unassembled WGS sequence"/>
</dbReference>